<dbReference type="AlphaFoldDB" id="A0A4D6MDH9"/>
<name>A0A4D6MDH9_VIGUN</name>
<proteinExistence type="predicted"/>
<reference evidence="1 2" key="1">
    <citation type="submission" date="2019-04" db="EMBL/GenBank/DDBJ databases">
        <title>An improved genome assembly and genetic linkage map for asparagus bean, Vigna unguiculata ssp. sesquipedialis.</title>
        <authorList>
            <person name="Xia Q."/>
            <person name="Zhang R."/>
            <person name="Dong Y."/>
        </authorList>
    </citation>
    <scope>NUCLEOTIDE SEQUENCE [LARGE SCALE GENOMIC DNA]</scope>
    <source>
        <tissue evidence="1">Leaf</tissue>
    </source>
</reference>
<dbReference type="Proteomes" id="UP000501690">
    <property type="component" value="Linkage Group LG7"/>
</dbReference>
<evidence type="ECO:0000313" key="1">
    <source>
        <dbReference type="EMBL" id="QCD99502.1"/>
    </source>
</evidence>
<sequence length="185" mass="20777">MDSVKQDYEQDRLVGWTVSEEGLFKVPKTSSIALLVWCLTVQGEAPSGRHLKQWQWSLNLSGAWQAVVVANFLRQQSSVKLGRHVKFMNSCHMKHGPLVKFLPLDNFIWCIVILKLAGLQVPNRLLGQQLDSVLAIYAFGRIGAINWCALGSYDTAQRPCFPAFDALRTRTLVESVYEAVSNTLL</sequence>
<gene>
    <name evidence="1" type="ORF">DEO72_LG7g784</name>
</gene>
<organism evidence="1 2">
    <name type="scientific">Vigna unguiculata</name>
    <name type="common">Cowpea</name>
    <dbReference type="NCBI Taxonomy" id="3917"/>
    <lineage>
        <taxon>Eukaryota</taxon>
        <taxon>Viridiplantae</taxon>
        <taxon>Streptophyta</taxon>
        <taxon>Embryophyta</taxon>
        <taxon>Tracheophyta</taxon>
        <taxon>Spermatophyta</taxon>
        <taxon>Magnoliopsida</taxon>
        <taxon>eudicotyledons</taxon>
        <taxon>Gunneridae</taxon>
        <taxon>Pentapetalae</taxon>
        <taxon>rosids</taxon>
        <taxon>fabids</taxon>
        <taxon>Fabales</taxon>
        <taxon>Fabaceae</taxon>
        <taxon>Papilionoideae</taxon>
        <taxon>50 kb inversion clade</taxon>
        <taxon>NPAAA clade</taxon>
        <taxon>indigoferoid/millettioid clade</taxon>
        <taxon>Phaseoleae</taxon>
        <taxon>Vigna</taxon>
    </lineage>
</organism>
<accession>A0A4D6MDH9</accession>
<keyword evidence="2" id="KW-1185">Reference proteome</keyword>
<protein>
    <submittedName>
        <fullName evidence="1">Uncharacterized protein</fullName>
    </submittedName>
</protein>
<evidence type="ECO:0000313" key="2">
    <source>
        <dbReference type="Proteomes" id="UP000501690"/>
    </source>
</evidence>
<dbReference type="EMBL" id="CP039351">
    <property type="protein sequence ID" value="QCD99502.1"/>
    <property type="molecule type" value="Genomic_DNA"/>
</dbReference>